<dbReference type="HOGENOM" id="CLU_425943_0_0_1"/>
<sequence length="643" mass="73290">MQRAPSCRQKGADSGCERSQVIATVAIGDEQLHTELESIGSPCNVYAACYKDCTRETTIAAAKRKVIAADECSGNVDSKDRSQRRSKSETFSIKEECFFCGKRVHPQHKLPKHQRKDYRKVETLPIIQTITSLAEERNDSWGNEVLLRIQTEQDLVSAEAKYHTECFLQFQKGAQERSTRSKGRPREARKEEAFYILCRFLEENDECQFSLGELKNQVNASFNQDNESFTSRTLKSRLQKQFGDNLIVTTLRDHGRSRHTIKRSTKLVKADVTGEFGENYERTRIEILPFINLQPTNPSSIYTALNFAREQSSLHGMETCFVTFDQPLNAKSIEIVASDEILQGVVVRLGGFYLLMSFMGSVGYIMGSSGLEVLWESVYAPASVVHMMTGHAYAHALRAHLLTSVARFTFMMTEMEDKTKESLSALHKAVIGQKPVDLEDEKVMQTLIEKNQQWIKTKKERSRTGRLWLNYMEQVSLIKLFIYAERTGDWVLHLNSIRQMIPYFHAAGLLAYAKSARIYLQQMQALQTNMNETEFGKFTKDGYFSIRRKDNLWRGIFSIDRTKYHAIAENISTSADHQDLNIFLEWLKSHSPFIEHQNQDSLTAISTGLVAGSSINCDRSLEIGMAAASAFDNQLYSEIKLRL</sequence>
<reference evidence="3" key="1">
    <citation type="submission" date="2012-12" db="EMBL/GenBank/DDBJ databases">
        <authorList>
            <person name="Hellsten U."/>
            <person name="Grimwood J."/>
            <person name="Chapman J.A."/>
            <person name="Shapiro H."/>
            <person name="Aerts A."/>
            <person name="Otillar R.P."/>
            <person name="Terry A.Y."/>
            <person name="Boore J.L."/>
            <person name="Simakov O."/>
            <person name="Marletaz F."/>
            <person name="Cho S.-J."/>
            <person name="Edsinger-Gonzales E."/>
            <person name="Havlak P."/>
            <person name="Kuo D.-H."/>
            <person name="Larsson T."/>
            <person name="Lv J."/>
            <person name="Arendt D."/>
            <person name="Savage R."/>
            <person name="Osoegawa K."/>
            <person name="de Jong P."/>
            <person name="Lindberg D.R."/>
            <person name="Seaver E.C."/>
            <person name="Weisblat D.A."/>
            <person name="Putnam N.H."/>
            <person name="Grigoriev I.V."/>
            <person name="Rokhsar D.S."/>
        </authorList>
    </citation>
    <scope>NUCLEOTIDE SEQUENCE</scope>
    <source>
        <strain evidence="3">I ESC-2004</strain>
    </source>
</reference>
<dbReference type="EMBL" id="AMQN01010312">
    <property type="status" value="NOT_ANNOTATED_CDS"/>
    <property type="molecule type" value="Genomic_DNA"/>
</dbReference>
<dbReference type="AlphaFoldDB" id="R7TYP4"/>
<dbReference type="EnsemblMetazoa" id="CapteT204356">
    <property type="protein sequence ID" value="CapteP204356"/>
    <property type="gene ID" value="CapteG204356"/>
</dbReference>
<organism evidence="1">
    <name type="scientific">Capitella teleta</name>
    <name type="common">Polychaete worm</name>
    <dbReference type="NCBI Taxonomy" id="283909"/>
    <lineage>
        <taxon>Eukaryota</taxon>
        <taxon>Metazoa</taxon>
        <taxon>Spiralia</taxon>
        <taxon>Lophotrochozoa</taxon>
        <taxon>Annelida</taxon>
        <taxon>Polychaeta</taxon>
        <taxon>Sedentaria</taxon>
        <taxon>Scolecida</taxon>
        <taxon>Capitellidae</taxon>
        <taxon>Capitella</taxon>
    </lineage>
</organism>
<accession>R7TYP4</accession>
<dbReference type="EMBL" id="KB307555">
    <property type="protein sequence ID" value="ELT98747.1"/>
    <property type="molecule type" value="Genomic_DNA"/>
</dbReference>
<dbReference type="PANTHER" id="PTHR47018:SF3">
    <property type="entry name" value="MYCBP-ASSOCIATED PROTEIN"/>
    <property type="match status" value="1"/>
</dbReference>
<evidence type="ECO:0000313" key="1">
    <source>
        <dbReference type="EMBL" id="ELT98747.1"/>
    </source>
</evidence>
<protein>
    <submittedName>
        <fullName evidence="1 2">Uncharacterized protein</fullName>
    </submittedName>
</protein>
<reference evidence="2" key="3">
    <citation type="submission" date="2015-06" db="UniProtKB">
        <authorList>
            <consortium name="EnsemblMetazoa"/>
        </authorList>
    </citation>
    <scope>IDENTIFICATION</scope>
</reference>
<reference evidence="1 3" key="2">
    <citation type="journal article" date="2013" name="Nature">
        <title>Insights into bilaterian evolution from three spiralian genomes.</title>
        <authorList>
            <person name="Simakov O."/>
            <person name="Marletaz F."/>
            <person name="Cho S.J."/>
            <person name="Edsinger-Gonzales E."/>
            <person name="Havlak P."/>
            <person name="Hellsten U."/>
            <person name="Kuo D.H."/>
            <person name="Larsson T."/>
            <person name="Lv J."/>
            <person name="Arendt D."/>
            <person name="Savage R."/>
            <person name="Osoegawa K."/>
            <person name="de Jong P."/>
            <person name="Grimwood J."/>
            <person name="Chapman J.A."/>
            <person name="Shapiro H."/>
            <person name="Aerts A."/>
            <person name="Otillar R.P."/>
            <person name="Terry A.Y."/>
            <person name="Boore J.L."/>
            <person name="Grigoriev I.V."/>
            <person name="Lindberg D.R."/>
            <person name="Seaver E.C."/>
            <person name="Weisblat D.A."/>
            <person name="Putnam N.H."/>
            <person name="Rokhsar D.S."/>
        </authorList>
    </citation>
    <scope>NUCLEOTIDE SEQUENCE</scope>
    <source>
        <strain evidence="1 3">I ESC-2004</strain>
    </source>
</reference>
<proteinExistence type="predicted"/>
<name>R7TYP4_CAPTE</name>
<gene>
    <name evidence="1" type="ORF">CAPTEDRAFT_204356</name>
</gene>
<keyword evidence="3" id="KW-1185">Reference proteome</keyword>
<evidence type="ECO:0000313" key="2">
    <source>
        <dbReference type="EnsemblMetazoa" id="CapteP204356"/>
    </source>
</evidence>
<dbReference type="Proteomes" id="UP000014760">
    <property type="component" value="Unassembled WGS sequence"/>
</dbReference>
<evidence type="ECO:0000313" key="3">
    <source>
        <dbReference type="Proteomes" id="UP000014760"/>
    </source>
</evidence>
<dbReference type="OrthoDB" id="6753017at2759"/>
<dbReference type="PANTHER" id="PTHR47018">
    <property type="entry name" value="CXC DOMAIN-CONTAINING PROTEIN-RELATED"/>
    <property type="match status" value="1"/>
</dbReference>